<keyword evidence="6" id="KW-0808">Transferase</keyword>
<feature type="transmembrane region" description="Helical" evidence="10">
    <location>
        <begin position="118"/>
        <end position="140"/>
    </location>
</feature>
<evidence type="ECO:0000256" key="4">
    <source>
        <dbReference type="ARBA" id="ARBA00022475"/>
    </source>
</evidence>
<evidence type="ECO:0000256" key="1">
    <source>
        <dbReference type="ARBA" id="ARBA00000085"/>
    </source>
</evidence>
<dbReference type="InterPro" id="IPR005467">
    <property type="entry name" value="His_kinase_dom"/>
</dbReference>
<evidence type="ECO:0000259" key="11">
    <source>
        <dbReference type="PROSITE" id="PS50109"/>
    </source>
</evidence>
<keyword evidence="13" id="KW-1185">Reference proteome</keyword>
<dbReference type="RefSeq" id="WP_023787370.1">
    <property type="nucleotide sequence ID" value="NC_022997.1"/>
</dbReference>
<keyword evidence="9" id="KW-0067">ATP-binding</keyword>
<evidence type="ECO:0000256" key="2">
    <source>
        <dbReference type="ARBA" id="ARBA00004651"/>
    </source>
</evidence>
<evidence type="ECO:0000313" key="13">
    <source>
        <dbReference type="Proteomes" id="UP000018542"/>
    </source>
</evidence>
<dbReference type="Pfam" id="PF00512">
    <property type="entry name" value="HisKA"/>
    <property type="match status" value="1"/>
</dbReference>
<dbReference type="KEGG" id="hni:W911_10050"/>
<dbReference type="Pfam" id="PF02518">
    <property type="entry name" value="HATPase_c"/>
    <property type="match status" value="1"/>
</dbReference>
<dbReference type="SUPFAM" id="SSF55874">
    <property type="entry name" value="ATPase domain of HSP90 chaperone/DNA topoisomerase II/histidine kinase"/>
    <property type="match status" value="1"/>
</dbReference>
<dbReference type="SMART" id="SM00387">
    <property type="entry name" value="HATPase_c"/>
    <property type="match status" value="1"/>
</dbReference>
<organism evidence="12 13">
    <name type="scientific">Hyphomicrobium nitrativorans NL23</name>
    <dbReference type="NCBI Taxonomy" id="1029756"/>
    <lineage>
        <taxon>Bacteria</taxon>
        <taxon>Pseudomonadati</taxon>
        <taxon>Pseudomonadota</taxon>
        <taxon>Alphaproteobacteria</taxon>
        <taxon>Hyphomicrobiales</taxon>
        <taxon>Hyphomicrobiaceae</taxon>
        <taxon>Hyphomicrobium</taxon>
    </lineage>
</organism>
<keyword evidence="10" id="KW-0472">Membrane</keyword>
<evidence type="ECO:0000256" key="5">
    <source>
        <dbReference type="ARBA" id="ARBA00022553"/>
    </source>
</evidence>
<keyword evidence="10" id="KW-1133">Transmembrane helix</keyword>
<comment type="catalytic activity">
    <reaction evidence="1">
        <text>ATP + protein L-histidine = ADP + protein N-phospho-L-histidine.</text>
        <dbReference type="EC" id="2.7.13.3"/>
    </reaction>
</comment>
<keyword evidence="10" id="KW-0812">Transmembrane</keyword>
<dbReference type="InterPro" id="IPR036890">
    <property type="entry name" value="HATPase_C_sf"/>
</dbReference>
<dbReference type="InterPro" id="IPR050980">
    <property type="entry name" value="2C_sensor_his_kinase"/>
</dbReference>
<dbReference type="InterPro" id="IPR004358">
    <property type="entry name" value="Sig_transdc_His_kin-like_C"/>
</dbReference>
<evidence type="ECO:0000256" key="7">
    <source>
        <dbReference type="ARBA" id="ARBA00022741"/>
    </source>
</evidence>
<gene>
    <name evidence="12" type="ORF">W911_10050</name>
</gene>
<comment type="subcellular location">
    <subcellularLocation>
        <location evidence="2">Cell membrane</location>
        <topology evidence="2">Multi-pass membrane protein</topology>
    </subcellularLocation>
</comment>
<dbReference type="PRINTS" id="PR00344">
    <property type="entry name" value="BCTRLSENSOR"/>
</dbReference>
<name>V5SH18_9HYPH</name>
<dbReference type="Gene3D" id="3.30.565.10">
    <property type="entry name" value="Histidine kinase-like ATPase, C-terminal domain"/>
    <property type="match status" value="1"/>
</dbReference>
<evidence type="ECO:0000256" key="8">
    <source>
        <dbReference type="ARBA" id="ARBA00022777"/>
    </source>
</evidence>
<dbReference type="PANTHER" id="PTHR44936">
    <property type="entry name" value="SENSOR PROTEIN CREC"/>
    <property type="match status" value="1"/>
</dbReference>
<dbReference type="AlphaFoldDB" id="V5SH18"/>
<feature type="transmembrane region" description="Helical" evidence="10">
    <location>
        <begin position="152"/>
        <end position="175"/>
    </location>
</feature>
<dbReference type="STRING" id="1029756.W911_10050"/>
<dbReference type="GO" id="GO:0000155">
    <property type="term" value="F:phosphorelay sensor kinase activity"/>
    <property type="evidence" value="ECO:0007669"/>
    <property type="project" value="InterPro"/>
</dbReference>
<keyword evidence="5" id="KW-0597">Phosphoprotein</keyword>
<keyword evidence="8" id="KW-0418">Kinase</keyword>
<dbReference type="GO" id="GO:0005886">
    <property type="term" value="C:plasma membrane"/>
    <property type="evidence" value="ECO:0007669"/>
    <property type="project" value="UniProtKB-SubCell"/>
</dbReference>
<proteinExistence type="predicted"/>
<feature type="transmembrane region" description="Helical" evidence="10">
    <location>
        <begin position="94"/>
        <end position="112"/>
    </location>
</feature>
<sequence length="437" mass="47538">MLDAKTIFVVSILSDTIFCLCGLLLWRAQPQVSGMLPLAMTFAARGLGLGVLVAGHAFSPFFGIWFGNLFLAVSVVLMLEGFARFLGQPAPRRLQIALVATVGISWPFLLWFRPEDVTLRMSIIALLGAVSYGYCALMFVRDTTLPVVLHRVTVTWWCVVSAVCAASGFVVWLVAPRGLFDANPFVGVYLLLHLLSFLVKGVMTAILVGVRLRGELLTRIDDERAQLLMLSHELRTPLAIVSRSSELLDEAKASADPSDARRVAQIRSAASRMSALVEQFLIRARHGSDHERTERFDLAEDIRSLAPSPRVVLDLPKQLTFTGDRKMMGIIFSNIVDNALKYSPPDSLVDVSLRASGGRMHLTVMDRGVGLGPDEDRMRLGEKFFRAPNARGTVGMGLGLYTVRKLVARHGGTITLSPREGGGAVATITCPGAAHGA</sequence>
<dbReference type="OrthoDB" id="9808408at2"/>
<evidence type="ECO:0000256" key="6">
    <source>
        <dbReference type="ARBA" id="ARBA00022679"/>
    </source>
</evidence>
<dbReference type="PANTHER" id="PTHR44936:SF10">
    <property type="entry name" value="SENSOR PROTEIN RSTB"/>
    <property type="match status" value="1"/>
</dbReference>
<dbReference type="InterPro" id="IPR003594">
    <property type="entry name" value="HATPase_dom"/>
</dbReference>
<feature type="transmembrane region" description="Helical" evidence="10">
    <location>
        <begin position="64"/>
        <end position="82"/>
    </location>
</feature>
<protein>
    <recommendedName>
        <fullName evidence="3">histidine kinase</fullName>
        <ecNumber evidence="3">2.7.13.3</ecNumber>
    </recommendedName>
</protein>
<dbReference type="PATRIC" id="fig|1029756.8.peg.2090"/>
<dbReference type="InterPro" id="IPR003661">
    <property type="entry name" value="HisK_dim/P_dom"/>
</dbReference>
<dbReference type="EMBL" id="CP006912">
    <property type="protein sequence ID" value="AHB50181.1"/>
    <property type="molecule type" value="Genomic_DNA"/>
</dbReference>
<dbReference type="GO" id="GO:0005524">
    <property type="term" value="F:ATP binding"/>
    <property type="evidence" value="ECO:0007669"/>
    <property type="project" value="UniProtKB-KW"/>
</dbReference>
<dbReference type="InterPro" id="IPR036097">
    <property type="entry name" value="HisK_dim/P_sf"/>
</dbReference>
<evidence type="ECO:0000256" key="9">
    <source>
        <dbReference type="ARBA" id="ARBA00022840"/>
    </source>
</evidence>
<dbReference type="CDD" id="cd00075">
    <property type="entry name" value="HATPase"/>
    <property type="match status" value="1"/>
</dbReference>
<dbReference type="PROSITE" id="PS50109">
    <property type="entry name" value="HIS_KIN"/>
    <property type="match status" value="1"/>
</dbReference>
<feature type="transmembrane region" description="Helical" evidence="10">
    <location>
        <begin position="6"/>
        <end position="26"/>
    </location>
</feature>
<dbReference type="HOGENOM" id="CLU_548451_0_0_5"/>
<dbReference type="Proteomes" id="UP000018542">
    <property type="component" value="Chromosome"/>
</dbReference>
<keyword evidence="4" id="KW-1003">Cell membrane</keyword>
<dbReference type="CDD" id="cd00082">
    <property type="entry name" value="HisKA"/>
    <property type="match status" value="1"/>
</dbReference>
<keyword evidence="7" id="KW-0547">Nucleotide-binding</keyword>
<reference evidence="12 13" key="1">
    <citation type="journal article" date="2014" name="Genome Announc.">
        <title>Complete Genome Sequence of Hyphomicrobium nitrativorans Strain NL23, a Denitrifying Bacterium Isolated from Biofilm of a Methanol-Fed Denitrification System Treating Seawater at the Montreal Biodome.</title>
        <authorList>
            <person name="Martineau C."/>
            <person name="Villeneuve C."/>
            <person name="Mauffrey F."/>
            <person name="Villemur R."/>
        </authorList>
    </citation>
    <scope>NUCLEOTIDE SEQUENCE [LARGE SCALE GENOMIC DNA]</scope>
    <source>
        <strain evidence="12">NL23</strain>
    </source>
</reference>
<evidence type="ECO:0000256" key="3">
    <source>
        <dbReference type="ARBA" id="ARBA00012438"/>
    </source>
</evidence>
<feature type="domain" description="Histidine kinase" evidence="11">
    <location>
        <begin position="229"/>
        <end position="434"/>
    </location>
</feature>
<evidence type="ECO:0000256" key="10">
    <source>
        <dbReference type="SAM" id="Phobius"/>
    </source>
</evidence>
<evidence type="ECO:0000313" key="12">
    <source>
        <dbReference type="EMBL" id="AHB50181.1"/>
    </source>
</evidence>
<dbReference type="SUPFAM" id="SSF47384">
    <property type="entry name" value="Homodimeric domain of signal transducing histidine kinase"/>
    <property type="match status" value="1"/>
</dbReference>
<dbReference type="SMART" id="SM00388">
    <property type="entry name" value="HisKA"/>
    <property type="match status" value="1"/>
</dbReference>
<feature type="transmembrane region" description="Helical" evidence="10">
    <location>
        <begin position="187"/>
        <end position="210"/>
    </location>
</feature>
<dbReference type="EC" id="2.7.13.3" evidence="3"/>
<accession>V5SH18</accession>
<dbReference type="Gene3D" id="1.10.287.130">
    <property type="match status" value="1"/>
</dbReference>